<dbReference type="Pfam" id="PF00233">
    <property type="entry name" value="PDEase_I"/>
    <property type="match status" value="1"/>
</dbReference>
<dbReference type="InterPro" id="IPR023174">
    <property type="entry name" value="PDEase_CS"/>
</dbReference>
<dbReference type="EMBL" id="BLXT01006630">
    <property type="protein sequence ID" value="GFO32405.1"/>
    <property type="molecule type" value="Genomic_DNA"/>
</dbReference>
<dbReference type="InterPro" id="IPR023088">
    <property type="entry name" value="PDEase"/>
</dbReference>
<dbReference type="InterPro" id="IPR002073">
    <property type="entry name" value="PDEase_catalytic_dom"/>
</dbReference>
<dbReference type="PANTHER" id="PTHR11347">
    <property type="entry name" value="CYCLIC NUCLEOTIDE PHOSPHODIESTERASE"/>
    <property type="match status" value="1"/>
</dbReference>
<comment type="similarity">
    <text evidence="7">Belongs to the cyclic nucleotide phosphodiesterase family.</text>
</comment>
<dbReference type="InterPro" id="IPR003607">
    <property type="entry name" value="HD/PDEase_dom"/>
</dbReference>
<feature type="binding site" evidence="6">
    <location>
        <position position="187"/>
    </location>
    <ligand>
        <name>Zn(2+)</name>
        <dbReference type="ChEBI" id="CHEBI:29105"/>
        <label>1</label>
    </ligand>
</feature>
<dbReference type="Gene3D" id="1.10.1300.10">
    <property type="entry name" value="3'5'-cyclic nucleotide phosphodiesterase, catalytic domain"/>
    <property type="match status" value="1"/>
</dbReference>
<feature type="binding site" evidence="6">
    <location>
        <position position="294"/>
    </location>
    <ligand>
        <name>Zn(2+)</name>
        <dbReference type="ChEBI" id="CHEBI:29105"/>
        <label>1</label>
    </ligand>
</feature>
<dbReference type="InterPro" id="IPR013706">
    <property type="entry name" value="PDE1_N"/>
</dbReference>
<evidence type="ECO:0000256" key="7">
    <source>
        <dbReference type="RuleBase" id="RU363067"/>
    </source>
</evidence>
<accession>A0AAV4CKK7</accession>
<feature type="binding site" evidence="5">
    <location>
        <position position="345"/>
    </location>
    <ligand>
        <name>AMP</name>
        <dbReference type="ChEBI" id="CHEBI:456215"/>
    </ligand>
</feature>
<evidence type="ECO:0000256" key="1">
    <source>
        <dbReference type="ARBA" id="ARBA00022535"/>
    </source>
</evidence>
<name>A0AAV4CKK7_9GAST</name>
<evidence type="ECO:0000256" key="5">
    <source>
        <dbReference type="PIRSR" id="PIRSR623088-2"/>
    </source>
</evidence>
<dbReference type="SUPFAM" id="SSF109604">
    <property type="entry name" value="HD-domain/PDEase-like"/>
    <property type="match status" value="1"/>
</dbReference>
<feature type="compositionally biased region" description="Polar residues" evidence="8">
    <location>
        <begin position="571"/>
        <end position="586"/>
    </location>
</feature>
<feature type="region of interest" description="Disordered" evidence="8">
    <location>
        <begin position="390"/>
        <end position="415"/>
    </location>
</feature>
<dbReference type="PROSITE" id="PS51845">
    <property type="entry name" value="PDEASE_I_2"/>
    <property type="match status" value="1"/>
</dbReference>
<feature type="region of interest" description="Disordered" evidence="8">
    <location>
        <begin position="442"/>
        <end position="594"/>
    </location>
</feature>
<feature type="compositionally biased region" description="Basic and acidic residues" evidence="8">
    <location>
        <begin position="393"/>
        <end position="402"/>
    </location>
</feature>
<sequence length="594" mass="66467">RLCEEEDELSEVEPDAVPSEVRDWLALTFTRSMSNMKRKGDDKPRFRSVAHAIRAGIMVDRIYRRMSSSVGLHVPPHVLILLKTLDDWSFNVFSVNDASDGHSLKFVGYELLQKYDLITKFKINTQMLESFLFALETGYSKYKNPYHNLTHGADVAQTVHYVLSQSRLAQWLTDLEVFATLIAALIHDYEHTGTTNNFHINTSSEVAILYNDRAVLENHHLSAAFRLVREEEHNILCNLGKEEYREFRTLVIDMVLATDMSFHFQQIKNMKSLLGMPENIEKSKVLSLVLHCADISHPAKDWELHEKWTNFLLEEFFRQGDREQELGLPFSPLCDRNSTLVAESQIGFIDFIVEPSFQVMGDMLERVMSPLQHQAVPPSRSGHIDEAISEEVIESKDKRDKSTSTTSLLSRSSTPKQTVISYGRYELKRPWTDSLQQNKSMWKMRSVKDAEERERAKGGVSEDENPGSESKETKEPSGSVSDTTVVSKSSSTSLGASTSSVSSMPPPPPPRPSSSLSSATIRETVQPSPVTSSSLASKGQTVTRPDGPQKPPLLAKPALPAMSSPSPRSPVQNQGKSTSQDNNSATLPIGESEI</sequence>
<dbReference type="PRINTS" id="PR00387">
    <property type="entry name" value="PDIESTERASE1"/>
</dbReference>
<feature type="binding site" evidence="5">
    <location>
        <position position="294"/>
    </location>
    <ligand>
        <name>AMP</name>
        <dbReference type="ChEBI" id="CHEBI:456215"/>
    </ligand>
</feature>
<dbReference type="PROSITE" id="PS00126">
    <property type="entry name" value="PDEASE_I_1"/>
    <property type="match status" value="1"/>
</dbReference>
<feature type="binding site" evidence="5">
    <location>
        <begin position="147"/>
        <end position="151"/>
    </location>
    <ligand>
        <name>AMP</name>
        <dbReference type="ChEBI" id="CHEBI:456215"/>
    </ligand>
</feature>
<evidence type="ECO:0000313" key="11">
    <source>
        <dbReference type="Proteomes" id="UP000735302"/>
    </source>
</evidence>
<protein>
    <recommendedName>
        <fullName evidence="7">Phosphodiesterase</fullName>
        <ecNumber evidence="7">3.1.4.-</ecNumber>
    </recommendedName>
</protein>
<dbReference type="GO" id="GO:0004114">
    <property type="term" value="F:3',5'-cyclic-nucleotide phosphodiesterase activity"/>
    <property type="evidence" value="ECO:0007669"/>
    <property type="project" value="InterPro"/>
</dbReference>
<comment type="cofactor">
    <cofactor evidence="7">
        <name>a divalent metal cation</name>
        <dbReference type="ChEBI" id="CHEBI:60240"/>
    </cofactor>
    <text evidence="7">Binds 2 divalent metal cations per subunit. Site 1 may preferentially bind zinc ions, while site 2 has a preference for magnesium and/or manganese ions.</text>
</comment>
<feature type="compositionally biased region" description="Polar residues" evidence="8">
    <location>
        <begin position="519"/>
        <end position="543"/>
    </location>
</feature>
<feature type="domain" description="PDEase" evidence="9">
    <location>
        <begin position="70"/>
        <end position="449"/>
    </location>
</feature>
<dbReference type="CDD" id="cd00077">
    <property type="entry name" value="HDc"/>
    <property type="match status" value="1"/>
</dbReference>
<keyword evidence="3 7" id="KW-0378">Hydrolase</keyword>
<dbReference type="FunFam" id="1.10.1300.10:FF:000032">
    <property type="entry name" value="Phosphodiesterase"/>
    <property type="match status" value="1"/>
</dbReference>
<organism evidence="10 11">
    <name type="scientific">Plakobranchus ocellatus</name>
    <dbReference type="NCBI Taxonomy" id="259542"/>
    <lineage>
        <taxon>Eukaryota</taxon>
        <taxon>Metazoa</taxon>
        <taxon>Spiralia</taxon>
        <taxon>Lophotrochozoa</taxon>
        <taxon>Mollusca</taxon>
        <taxon>Gastropoda</taxon>
        <taxon>Heterobranchia</taxon>
        <taxon>Euthyneura</taxon>
        <taxon>Panpulmonata</taxon>
        <taxon>Sacoglossa</taxon>
        <taxon>Placobranchoidea</taxon>
        <taxon>Plakobranchidae</taxon>
        <taxon>Plakobranchus</taxon>
    </lineage>
</organism>
<reference evidence="10 11" key="1">
    <citation type="journal article" date="2021" name="Elife">
        <title>Chloroplast acquisition without the gene transfer in kleptoplastic sea slugs, Plakobranchus ocellatus.</title>
        <authorList>
            <person name="Maeda T."/>
            <person name="Takahashi S."/>
            <person name="Yoshida T."/>
            <person name="Shimamura S."/>
            <person name="Takaki Y."/>
            <person name="Nagai Y."/>
            <person name="Toyoda A."/>
            <person name="Suzuki Y."/>
            <person name="Arimoto A."/>
            <person name="Ishii H."/>
            <person name="Satoh N."/>
            <person name="Nishiyama T."/>
            <person name="Hasebe M."/>
            <person name="Maruyama T."/>
            <person name="Minagawa J."/>
            <person name="Obokata J."/>
            <person name="Shigenobu S."/>
        </authorList>
    </citation>
    <scope>NUCLEOTIDE SEQUENCE [LARGE SCALE GENOMIC DNA]</scope>
</reference>
<dbReference type="Pfam" id="PF08499">
    <property type="entry name" value="PDEase_I_N"/>
    <property type="match status" value="1"/>
</dbReference>
<feature type="active site" description="Proton donor" evidence="4">
    <location>
        <position position="147"/>
    </location>
</feature>
<dbReference type="Proteomes" id="UP000735302">
    <property type="component" value="Unassembled WGS sequence"/>
</dbReference>
<feature type="binding site" evidence="6">
    <location>
        <position position="151"/>
    </location>
    <ligand>
        <name>Zn(2+)</name>
        <dbReference type="ChEBI" id="CHEBI:29105"/>
        <label>1</label>
    </ligand>
</feature>
<feature type="compositionally biased region" description="Basic and acidic residues" evidence="8">
    <location>
        <begin position="446"/>
        <end position="457"/>
    </location>
</feature>
<evidence type="ECO:0000256" key="4">
    <source>
        <dbReference type="PIRSR" id="PIRSR623088-1"/>
    </source>
</evidence>
<evidence type="ECO:0000256" key="6">
    <source>
        <dbReference type="PIRSR" id="PIRSR623088-3"/>
    </source>
</evidence>
<evidence type="ECO:0000256" key="2">
    <source>
        <dbReference type="ARBA" id="ARBA00022723"/>
    </source>
</evidence>
<feature type="compositionally biased region" description="Low complexity" evidence="8">
    <location>
        <begin position="403"/>
        <end position="414"/>
    </location>
</feature>
<comment type="caution">
    <text evidence="10">The sequence shown here is derived from an EMBL/GenBank/DDBJ whole genome shotgun (WGS) entry which is preliminary data.</text>
</comment>
<evidence type="ECO:0000256" key="8">
    <source>
        <dbReference type="SAM" id="MobiDB-lite"/>
    </source>
</evidence>
<feature type="non-terminal residue" evidence="10">
    <location>
        <position position="1"/>
    </location>
</feature>
<dbReference type="GO" id="GO:0007165">
    <property type="term" value="P:signal transduction"/>
    <property type="evidence" value="ECO:0007669"/>
    <property type="project" value="InterPro"/>
</dbReference>
<evidence type="ECO:0000259" key="9">
    <source>
        <dbReference type="PROSITE" id="PS51845"/>
    </source>
</evidence>
<keyword evidence="1" id="KW-0140">cGMP</keyword>
<dbReference type="AlphaFoldDB" id="A0AAV4CKK7"/>
<keyword evidence="2 6" id="KW-0479">Metal-binding</keyword>
<feature type="compositionally biased region" description="Low complexity" evidence="8">
    <location>
        <begin position="477"/>
        <end position="503"/>
    </location>
</feature>
<dbReference type="SMART" id="SM00471">
    <property type="entry name" value="HDc"/>
    <property type="match status" value="1"/>
</dbReference>
<evidence type="ECO:0000256" key="3">
    <source>
        <dbReference type="ARBA" id="ARBA00022801"/>
    </source>
</evidence>
<gene>
    <name evidence="10" type="ORF">PoB_005891000</name>
</gene>
<feature type="binding site" evidence="5">
    <location>
        <position position="188"/>
    </location>
    <ligand>
        <name>AMP</name>
        <dbReference type="ChEBI" id="CHEBI:456215"/>
    </ligand>
</feature>
<proteinExistence type="inferred from homology"/>
<feature type="compositionally biased region" description="Low complexity" evidence="8">
    <location>
        <begin position="552"/>
        <end position="570"/>
    </location>
</feature>
<evidence type="ECO:0000313" key="10">
    <source>
        <dbReference type="EMBL" id="GFO32405.1"/>
    </source>
</evidence>
<dbReference type="GO" id="GO:0046872">
    <property type="term" value="F:metal ion binding"/>
    <property type="evidence" value="ECO:0007669"/>
    <property type="project" value="UniProtKB-KW"/>
</dbReference>
<dbReference type="EC" id="3.1.4.-" evidence="7"/>
<feature type="binding site" evidence="6">
    <location>
        <position position="188"/>
    </location>
    <ligand>
        <name>Zn(2+)</name>
        <dbReference type="ChEBI" id="CHEBI:29105"/>
        <label>2</label>
    </ligand>
</feature>
<feature type="binding site" evidence="6">
    <location>
        <position position="188"/>
    </location>
    <ligand>
        <name>Zn(2+)</name>
        <dbReference type="ChEBI" id="CHEBI:29105"/>
        <label>1</label>
    </ligand>
</feature>
<dbReference type="InterPro" id="IPR036971">
    <property type="entry name" value="PDEase_catalytic_dom_sf"/>
</dbReference>
<keyword evidence="11" id="KW-1185">Reference proteome</keyword>